<reference evidence="1" key="2">
    <citation type="journal article" date="2015" name="Fish Shellfish Immunol.">
        <title>Early steps in the European eel (Anguilla anguilla)-Vibrio vulnificus interaction in the gills: Role of the RtxA13 toxin.</title>
        <authorList>
            <person name="Callol A."/>
            <person name="Pajuelo D."/>
            <person name="Ebbesson L."/>
            <person name="Teles M."/>
            <person name="MacKenzie S."/>
            <person name="Amaro C."/>
        </authorList>
    </citation>
    <scope>NUCLEOTIDE SEQUENCE</scope>
</reference>
<reference evidence="1" key="1">
    <citation type="submission" date="2014-11" db="EMBL/GenBank/DDBJ databases">
        <authorList>
            <person name="Amaro Gonzalez C."/>
        </authorList>
    </citation>
    <scope>NUCLEOTIDE SEQUENCE</scope>
</reference>
<proteinExistence type="predicted"/>
<dbReference type="AlphaFoldDB" id="A0A0E9W3G7"/>
<protein>
    <submittedName>
        <fullName evidence="1">Uncharacterized protein</fullName>
    </submittedName>
</protein>
<name>A0A0E9W3G7_ANGAN</name>
<sequence>MFYFLFTIQEKNKHVSSASSQKPKQALSLPWQPVYVQSTQSPQSPSGEHGLVQVILRQVFRFLWSCLKDFKGVTLPRILFTDIYKERIG</sequence>
<dbReference type="EMBL" id="GBXM01023690">
    <property type="protein sequence ID" value="JAH84887.1"/>
    <property type="molecule type" value="Transcribed_RNA"/>
</dbReference>
<organism evidence="1">
    <name type="scientific">Anguilla anguilla</name>
    <name type="common">European freshwater eel</name>
    <name type="synonym">Muraena anguilla</name>
    <dbReference type="NCBI Taxonomy" id="7936"/>
    <lineage>
        <taxon>Eukaryota</taxon>
        <taxon>Metazoa</taxon>
        <taxon>Chordata</taxon>
        <taxon>Craniata</taxon>
        <taxon>Vertebrata</taxon>
        <taxon>Euteleostomi</taxon>
        <taxon>Actinopterygii</taxon>
        <taxon>Neopterygii</taxon>
        <taxon>Teleostei</taxon>
        <taxon>Anguilliformes</taxon>
        <taxon>Anguillidae</taxon>
        <taxon>Anguilla</taxon>
    </lineage>
</organism>
<evidence type="ECO:0000313" key="1">
    <source>
        <dbReference type="EMBL" id="JAH84887.1"/>
    </source>
</evidence>
<accession>A0A0E9W3G7</accession>